<evidence type="ECO:0000313" key="4">
    <source>
        <dbReference type="Proteomes" id="UP000325243"/>
    </source>
</evidence>
<feature type="region of interest" description="Disordered" evidence="2">
    <location>
        <begin position="120"/>
        <end position="143"/>
    </location>
</feature>
<dbReference type="InterPro" id="IPR002696">
    <property type="entry name" value="Membr_insert_effic_factor_YidD"/>
</dbReference>
<keyword evidence="4" id="KW-1185">Reference proteome</keyword>
<dbReference type="Proteomes" id="UP000325243">
    <property type="component" value="Unassembled WGS sequence"/>
</dbReference>
<feature type="compositionally biased region" description="Basic and acidic residues" evidence="2">
    <location>
        <begin position="120"/>
        <end position="129"/>
    </location>
</feature>
<dbReference type="EMBL" id="VSSB01000001">
    <property type="protein sequence ID" value="TYL53561.1"/>
    <property type="molecule type" value="Genomic_DNA"/>
</dbReference>
<feature type="compositionally biased region" description="Polar residues" evidence="2">
    <location>
        <begin position="133"/>
        <end position="143"/>
    </location>
</feature>
<dbReference type="NCBIfam" id="TIGR00278">
    <property type="entry name" value="membrane protein insertion efficiency factor YidD"/>
    <property type="match status" value="1"/>
</dbReference>
<keyword evidence="1" id="KW-1003">Cell membrane</keyword>
<dbReference type="HAMAP" id="MF_00386">
    <property type="entry name" value="UPF0161_YidD"/>
    <property type="match status" value="1"/>
</dbReference>
<comment type="caution">
    <text evidence="3">The sequence shown here is derived from an EMBL/GenBank/DDBJ whole genome shotgun (WGS) entry which is preliminary data.</text>
</comment>
<comment type="similarity">
    <text evidence="1">Belongs to the UPF0161 family.</text>
</comment>
<dbReference type="SMART" id="SM01234">
    <property type="entry name" value="Haemolytic"/>
    <property type="match status" value="1"/>
</dbReference>
<organism evidence="3 4">
    <name type="scientific">Agromyces mariniharenae</name>
    <dbReference type="NCBI Taxonomy" id="2604423"/>
    <lineage>
        <taxon>Bacteria</taxon>
        <taxon>Bacillati</taxon>
        <taxon>Actinomycetota</taxon>
        <taxon>Actinomycetes</taxon>
        <taxon>Micrococcales</taxon>
        <taxon>Microbacteriaceae</taxon>
        <taxon>Agromyces</taxon>
    </lineage>
</organism>
<sequence>MRNLAFFILLIPRNLGVLLLRAYRAVISPLYGDVCRYYPSCSAYGLGSVQQRGLVVGSALTAWRIVRCNPWTAGGIDEVRAARHDRYRITKFGWVVPAGMFPKAEADAAAARLAHELEHRAAAEPRADEPVLANSSPNLSRKD</sequence>
<gene>
    <name evidence="3" type="primary">yidD</name>
    <name evidence="3" type="ORF">FYC51_07840</name>
</gene>
<evidence type="ECO:0000313" key="3">
    <source>
        <dbReference type="EMBL" id="TYL53561.1"/>
    </source>
</evidence>
<dbReference type="AlphaFoldDB" id="A0A5S4V8C2"/>
<accession>A0A5S4V8C2</accession>
<reference evidence="3 4" key="1">
    <citation type="submission" date="2019-08" db="EMBL/GenBank/DDBJ databases">
        <authorList>
            <person name="Hu J."/>
        </authorList>
    </citation>
    <scope>NUCLEOTIDE SEQUENCE [LARGE SCALE GENOMIC DNA]</scope>
    <source>
        <strain evidence="3 4">NEAU-184</strain>
    </source>
</reference>
<comment type="subcellular location">
    <subcellularLocation>
        <location evidence="1">Cell membrane</location>
        <topology evidence="1">Peripheral membrane protein</topology>
        <orientation evidence="1">Cytoplasmic side</orientation>
    </subcellularLocation>
</comment>
<dbReference type="GO" id="GO:0005886">
    <property type="term" value="C:plasma membrane"/>
    <property type="evidence" value="ECO:0007669"/>
    <property type="project" value="UniProtKB-SubCell"/>
</dbReference>
<evidence type="ECO:0000256" key="2">
    <source>
        <dbReference type="SAM" id="MobiDB-lite"/>
    </source>
</evidence>
<protein>
    <recommendedName>
        <fullName evidence="1">Putative membrane protein insertion efficiency factor</fullName>
    </recommendedName>
</protein>
<evidence type="ECO:0000256" key="1">
    <source>
        <dbReference type="HAMAP-Rule" id="MF_00386"/>
    </source>
</evidence>
<proteinExistence type="inferred from homology"/>
<dbReference type="Pfam" id="PF01809">
    <property type="entry name" value="YidD"/>
    <property type="match status" value="1"/>
</dbReference>
<dbReference type="PANTHER" id="PTHR33383">
    <property type="entry name" value="MEMBRANE PROTEIN INSERTION EFFICIENCY FACTOR-RELATED"/>
    <property type="match status" value="1"/>
</dbReference>
<name>A0A5S4V8C2_9MICO</name>
<dbReference type="PANTHER" id="PTHR33383:SF1">
    <property type="entry name" value="MEMBRANE PROTEIN INSERTION EFFICIENCY FACTOR-RELATED"/>
    <property type="match status" value="1"/>
</dbReference>
<comment type="function">
    <text evidence="1">Could be involved in insertion of integral membrane proteins into the membrane.</text>
</comment>
<keyword evidence="1" id="KW-0472">Membrane</keyword>